<dbReference type="Pfam" id="PF20431">
    <property type="entry name" value="E_motif"/>
    <property type="match status" value="1"/>
</dbReference>
<feature type="repeat" description="PPR" evidence="2">
    <location>
        <begin position="734"/>
        <end position="768"/>
    </location>
</feature>
<reference evidence="4" key="1">
    <citation type="submission" date="2025-08" db="UniProtKB">
        <authorList>
            <consortium name="RefSeq"/>
        </authorList>
    </citation>
    <scope>IDENTIFICATION</scope>
    <source>
        <tissue evidence="4">Seedling</tissue>
    </source>
</reference>
<dbReference type="InterPro" id="IPR002885">
    <property type="entry name" value="PPR_rpt"/>
</dbReference>
<evidence type="ECO:0000256" key="1">
    <source>
        <dbReference type="ARBA" id="ARBA00022737"/>
    </source>
</evidence>
<dbReference type="PANTHER" id="PTHR47926:SF471">
    <property type="entry name" value="DYW DOMAIN-CONTAINING PROTEIN"/>
    <property type="match status" value="1"/>
</dbReference>
<name>A0ABM3ZX19_ZIZJJ</name>
<dbReference type="PROSITE" id="PS51375">
    <property type="entry name" value="PPR"/>
    <property type="match status" value="5"/>
</dbReference>
<dbReference type="GeneID" id="107432737"/>
<evidence type="ECO:0000256" key="2">
    <source>
        <dbReference type="PROSITE-ProRule" id="PRU00708"/>
    </source>
</evidence>
<evidence type="ECO:0000313" key="4">
    <source>
        <dbReference type="RefSeq" id="XP_060669012.1"/>
    </source>
</evidence>
<dbReference type="Proteomes" id="UP001652623">
    <property type="component" value="Chromosome 11"/>
</dbReference>
<dbReference type="InterPro" id="IPR046848">
    <property type="entry name" value="E_motif"/>
</dbReference>
<dbReference type="RefSeq" id="XP_060669012.1">
    <property type="nucleotide sequence ID" value="XM_060813029.1"/>
</dbReference>
<protein>
    <submittedName>
        <fullName evidence="4">Pentatricopeptide repeat-containing protein At2g33680 isoform X1</fullName>
    </submittedName>
</protein>
<dbReference type="Pfam" id="PF13041">
    <property type="entry name" value="PPR_2"/>
    <property type="match status" value="4"/>
</dbReference>
<accession>A0ABM3ZX19</accession>
<keyword evidence="3" id="KW-1185">Reference proteome</keyword>
<dbReference type="InterPro" id="IPR011990">
    <property type="entry name" value="TPR-like_helical_dom_sf"/>
</dbReference>
<organism evidence="3 4">
    <name type="scientific">Ziziphus jujuba</name>
    <name type="common">Chinese jujube</name>
    <name type="synonym">Ziziphus sativa</name>
    <dbReference type="NCBI Taxonomy" id="326968"/>
    <lineage>
        <taxon>Eukaryota</taxon>
        <taxon>Viridiplantae</taxon>
        <taxon>Streptophyta</taxon>
        <taxon>Embryophyta</taxon>
        <taxon>Tracheophyta</taxon>
        <taxon>Spermatophyta</taxon>
        <taxon>Magnoliopsida</taxon>
        <taxon>eudicotyledons</taxon>
        <taxon>Gunneridae</taxon>
        <taxon>Pentapetalae</taxon>
        <taxon>rosids</taxon>
        <taxon>fabids</taxon>
        <taxon>Rosales</taxon>
        <taxon>Rhamnaceae</taxon>
        <taxon>Paliureae</taxon>
        <taxon>Ziziphus</taxon>
    </lineage>
</organism>
<gene>
    <name evidence="4" type="primary">LOC107432737</name>
</gene>
<evidence type="ECO:0000313" key="3">
    <source>
        <dbReference type="Proteomes" id="UP001652623"/>
    </source>
</evidence>
<dbReference type="NCBIfam" id="TIGR00756">
    <property type="entry name" value="PPR"/>
    <property type="match status" value="5"/>
</dbReference>
<feature type="repeat" description="PPR" evidence="2">
    <location>
        <begin position="224"/>
        <end position="258"/>
    </location>
</feature>
<keyword evidence="1" id="KW-0677">Repeat</keyword>
<sequence length="918" mass="102426">MNFSNKCSVFFTHKILLSAFSSWAGRLLSFSKNSVTKRSFHLLGISGKQKNSGFCFQDCVSLLQHLVDIRDPRYGKSVHSLCIKTGFYTDVFVQNNIMRFYANHGDLVNAHLLFEEIPEPNLVSCTSLISSYVHDGQYDNGLRMFSLMCRSGFRPNEFGFSVALKACRIMQEFVFGMVIHGQILKCGFESCSFCSSSILGIYVEWGDVEHAHKFFHGIPLGERSEASWNTLIDSYVQMSDPNEALNLFREMMHSGVSPNGFTYGIIIKLCANELNPELGRSIHAQTVKVGFEGDVIVGGALVDVYAKLGLLDDACQMFWNLEEKDNMVWCALLAGFHHVGDTAKGLNYYFMFLSEGNKPDPFTFANLFSLCSNLDAWGTGIQMHCSLLKYGFIIDSFLGSSLINMYGNLGMVFDAYNCFLEIGYKNEICYSAIINILVLNSNDETALALFSEMMQVGHMPSQSTVSYILRALANHRMLKQGRALHAYIFTSVSDSDCKMCTGNALIEMYAKCGAVDNAKMVFKAMTVPNEFSWTTIMSGFCQLGQFEEVLRLFRDMLSSLSAKPSQFTVLIAVQACMKLEPLDGGKQVHSYVIKVGFDSHPFVESSLVSMYSAFKNEIQNAFLVFSFMKERDLVSWCAMITACVQNGYYEEALKHFSEFRIAPNFSVDESILSSCLSACAGLAAIEMGKWFHACVIKTGFESHLHVASSIIDMYSKCGSIKEACQLFNKTEDQNLVTWTAMLSGYAHNGLGRESVELFSRMKEAGLKPDSITFVGVLTACSHAGLVEEGWQFFNSMTSDYGLEVNINHYACMVDLLGRAQQVEAAKALIEKAPFHLKSKHLLWKTLLGACNRHGNIEIGNRIAQMLVELKTNEPSTYVLLSNIYASASMWDNSVEVRSKMKAENVYKQPGSSWIQVAG</sequence>
<dbReference type="Gene3D" id="1.25.40.10">
    <property type="entry name" value="Tetratricopeptide repeat domain"/>
    <property type="match status" value="7"/>
</dbReference>
<feature type="repeat" description="PPR" evidence="2">
    <location>
        <begin position="529"/>
        <end position="559"/>
    </location>
</feature>
<dbReference type="InterPro" id="IPR046960">
    <property type="entry name" value="PPR_At4g14850-like_plant"/>
</dbReference>
<proteinExistence type="predicted"/>
<feature type="repeat" description="PPR" evidence="2">
    <location>
        <begin position="121"/>
        <end position="155"/>
    </location>
</feature>
<dbReference type="Pfam" id="PF01535">
    <property type="entry name" value="PPR"/>
    <property type="match status" value="5"/>
</dbReference>
<dbReference type="PANTHER" id="PTHR47926">
    <property type="entry name" value="PENTATRICOPEPTIDE REPEAT-CONTAINING PROTEIN"/>
    <property type="match status" value="1"/>
</dbReference>
<feature type="repeat" description="PPR" evidence="2">
    <location>
        <begin position="426"/>
        <end position="460"/>
    </location>
</feature>